<proteinExistence type="predicted"/>
<accession>A0A2V3IKV7</accession>
<reference evidence="1 2" key="1">
    <citation type="journal article" date="2018" name="Mol. Biol. Evol.">
        <title>Analysis of the draft genome of the red seaweed Gracilariopsis chorda provides insights into genome size evolution in Rhodophyta.</title>
        <authorList>
            <person name="Lee J."/>
            <person name="Yang E.C."/>
            <person name="Graf L."/>
            <person name="Yang J.H."/>
            <person name="Qiu H."/>
            <person name="Zel Zion U."/>
            <person name="Chan C.X."/>
            <person name="Stephens T.G."/>
            <person name="Weber A.P.M."/>
            <person name="Boo G.H."/>
            <person name="Boo S.M."/>
            <person name="Kim K.M."/>
            <person name="Shin Y."/>
            <person name="Jung M."/>
            <person name="Lee S.J."/>
            <person name="Yim H.S."/>
            <person name="Lee J.H."/>
            <person name="Bhattacharya D."/>
            <person name="Yoon H.S."/>
        </authorList>
    </citation>
    <scope>NUCLEOTIDE SEQUENCE [LARGE SCALE GENOMIC DNA]</scope>
    <source>
        <strain evidence="1 2">SKKU-2015</strain>
        <tissue evidence="1">Whole body</tissue>
    </source>
</reference>
<keyword evidence="2" id="KW-1185">Reference proteome</keyword>
<name>A0A2V3IKV7_9FLOR</name>
<dbReference type="AlphaFoldDB" id="A0A2V3IKV7"/>
<dbReference type="EMBL" id="NBIV01000153">
    <property type="protein sequence ID" value="PXF42697.1"/>
    <property type="molecule type" value="Genomic_DNA"/>
</dbReference>
<gene>
    <name evidence="1" type="ORF">BWQ96_07583</name>
</gene>
<comment type="caution">
    <text evidence="1">The sequence shown here is derived from an EMBL/GenBank/DDBJ whole genome shotgun (WGS) entry which is preliminary data.</text>
</comment>
<evidence type="ECO:0000313" key="1">
    <source>
        <dbReference type="EMBL" id="PXF42697.1"/>
    </source>
</evidence>
<protein>
    <submittedName>
        <fullName evidence="1">Uncharacterized protein</fullName>
    </submittedName>
</protein>
<organism evidence="1 2">
    <name type="scientific">Gracilariopsis chorda</name>
    <dbReference type="NCBI Taxonomy" id="448386"/>
    <lineage>
        <taxon>Eukaryota</taxon>
        <taxon>Rhodophyta</taxon>
        <taxon>Florideophyceae</taxon>
        <taxon>Rhodymeniophycidae</taxon>
        <taxon>Gracilariales</taxon>
        <taxon>Gracilariaceae</taxon>
        <taxon>Gracilariopsis</taxon>
    </lineage>
</organism>
<dbReference type="Proteomes" id="UP000247409">
    <property type="component" value="Unassembled WGS sequence"/>
</dbReference>
<sequence length="149" mass="17091">MLLEGIGPVAVKNFPELLKELRRRFNRGPLAIKNMLHEFHTVPGQYPKKEERVTVTDADGQTTMASLFPANRANVKLTRRKKSFTERLHAKKRKLVEKHDHDNGFEKKIRKVPKSPQESNTTFHHKSTKENVANCVTKAVNITESVHSQ</sequence>
<evidence type="ECO:0000313" key="2">
    <source>
        <dbReference type="Proteomes" id="UP000247409"/>
    </source>
</evidence>